<protein>
    <submittedName>
        <fullName evidence="5">ABC transporter</fullName>
    </submittedName>
</protein>
<dbReference type="PROSITE" id="PS00211">
    <property type="entry name" value="ABC_TRANSPORTER_1"/>
    <property type="match status" value="2"/>
</dbReference>
<keyword evidence="1" id="KW-0677">Repeat</keyword>
<dbReference type="SMART" id="SM00382">
    <property type="entry name" value="AAA"/>
    <property type="match status" value="2"/>
</dbReference>
<dbReference type="Gene3D" id="3.40.50.300">
    <property type="entry name" value="P-loop containing nucleotide triphosphate hydrolases"/>
    <property type="match status" value="2"/>
</dbReference>
<dbReference type="InterPro" id="IPR027417">
    <property type="entry name" value="P-loop_NTPase"/>
</dbReference>
<sequence>MLLIGPNGCGKTTILKWLRYKLTSPVLKVAWVEQNISNLDTNQNIQDYLVATDQYQTDLIKQQKELEVSLYNEDAPELEYDTIQLYSDKLSEISDELRHIKSYSAKKRAKNILIGLGFNLDQHVSKLSGGWLMRLQLASLLYLHSDLMLLDEPTNHLDLSAINWLTKYLIALKKETAIIISHDLYFLSKVCDRWIQIKDKHIIQTKTLKFNKVSTFDKRKLFGFNDNIKYGYFRIELHEVGIEFKTVLFSDVDMCIDCESKIGIIGVNGSGKSTLLKIISGELKTTSGSININRKLRIFRLSQIFEDGNSNINCIEFLKSINSDIKVEKVRSILGRAGLTGKQHHLKISNLSGGQKAKLMIAKIIIMEPHILLLDEPTNHLDLEGIQVLVSALKRFNGGIVIVSHDQYIINEICNEMYEIYNEKLRRIL</sequence>
<evidence type="ECO:0000313" key="5">
    <source>
        <dbReference type="EMBL" id="QBK89597.1"/>
    </source>
</evidence>
<keyword evidence="3" id="KW-0067">ATP-binding</keyword>
<dbReference type="SUPFAM" id="SSF52540">
    <property type="entry name" value="P-loop containing nucleoside triphosphate hydrolases"/>
    <property type="match status" value="2"/>
</dbReference>
<dbReference type="GO" id="GO:0005524">
    <property type="term" value="F:ATP binding"/>
    <property type="evidence" value="ECO:0007669"/>
    <property type="project" value="UniProtKB-KW"/>
</dbReference>
<dbReference type="PROSITE" id="PS50893">
    <property type="entry name" value="ABC_TRANSPORTER_2"/>
    <property type="match status" value="1"/>
</dbReference>
<dbReference type="CDD" id="cd03221">
    <property type="entry name" value="ABCF_EF-3"/>
    <property type="match status" value="1"/>
</dbReference>
<name>A0A481Z1L1_9VIRU</name>
<dbReference type="PANTHER" id="PTHR19211">
    <property type="entry name" value="ATP-BINDING TRANSPORT PROTEIN-RELATED"/>
    <property type="match status" value="1"/>
</dbReference>
<evidence type="ECO:0000256" key="2">
    <source>
        <dbReference type="ARBA" id="ARBA00022741"/>
    </source>
</evidence>
<dbReference type="FunFam" id="3.40.50.300:FF:001197">
    <property type="entry name" value="Putative ATP-binding cassette family ATPase"/>
    <property type="match status" value="1"/>
</dbReference>
<dbReference type="GO" id="GO:0016887">
    <property type="term" value="F:ATP hydrolysis activity"/>
    <property type="evidence" value="ECO:0007669"/>
    <property type="project" value="InterPro"/>
</dbReference>
<evidence type="ECO:0000256" key="3">
    <source>
        <dbReference type="ARBA" id="ARBA00022840"/>
    </source>
</evidence>
<dbReference type="InterPro" id="IPR003439">
    <property type="entry name" value="ABC_transporter-like_ATP-bd"/>
</dbReference>
<accession>A0A481Z1L1</accession>
<dbReference type="PANTHER" id="PTHR19211:SF14">
    <property type="entry name" value="ATP-BINDING CASSETTE SUB-FAMILY F MEMBER 1"/>
    <property type="match status" value="1"/>
</dbReference>
<reference evidence="5" key="1">
    <citation type="journal article" date="2019" name="MBio">
        <title>Virus Genomes from Deep Sea Sediments Expand the Ocean Megavirome and Support Independent Origins of Viral Gigantism.</title>
        <authorList>
            <person name="Backstrom D."/>
            <person name="Yutin N."/>
            <person name="Jorgensen S.L."/>
            <person name="Dharamshi J."/>
            <person name="Homa F."/>
            <person name="Zaremba-Niedwiedzka K."/>
            <person name="Spang A."/>
            <person name="Wolf Y.I."/>
            <person name="Koonin E.V."/>
            <person name="Ettema T.J."/>
        </authorList>
    </citation>
    <scope>NUCLEOTIDE SEQUENCE</scope>
</reference>
<gene>
    <name evidence="5" type="ORF">LCPAC001_01070</name>
</gene>
<evidence type="ECO:0000259" key="4">
    <source>
        <dbReference type="PROSITE" id="PS50893"/>
    </source>
</evidence>
<evidence type="ECO:0000256" key="1">
    <source>
        <dbReference type="ARBA" id="ARBA00022737"/>
    </source>
</evidence>
<dbReference type="Pfam" id="PF00005">
    <property type="entry name" value="ABC_tran"/>
    <property type="match status" value="2"/>
</dbReference>
<feature type="domain" description="ABC transporter" evidence="4">
    <location>
        <begin position="232"/>
        <end position="428"/>
    </location>
</feature>
<keyword evidence="2" id="KW-0547">Nucleotide-binding</keyword>
<dbReference type="FunFam" id="3.40.50.300:FF:000011">
    <property type="entry name" value="Putative ABC transporter ATP-binding component"/>
    <property type="match status" value="1"/>
</dbReference>
<dbReference type="InterPro" id="IPR017871">
    <property type="entry name" value="ABC_transporter-like_CS"/>
</dbReference>
<dbReference type="EMBL" id="MK500429">
    <property type="protein sequence ID" value="QBK89597.1"/>
    <property type="molecule type" value="Genomic_DNA"/>
</dbReference>
<proteinExistence type="predicted"/>
<dbReference type="InterPro" id="IPR050611">
    <property type="entry name" value="ABCF"/>
</dbReference>
<organism evidence="5">
    <name type="scientific">Pithovirus LCPAC001</name>
    <dbReference type="NCBI Taxonomy" id="2506585"/>
    <lineage>
        <taxon>Viruses</taxon>
        <taxon>Pithoviruses</taxon>
    </lineage>
</organism>
<dbReference type="InterPro" id="IPR003593">
    <property type="entry name" value="AAA+_ATPase"/>
</dbReference>